<name>A0ABT1AY84_9FLAO</name>
<keyword evidence="3" id="KW-1185">Reference proteome</keyword>
<evidence type="ECO:0000259" key="1">
    <source>
        <dbReference type="SMART" id="SM00642"/>
    </source>
</evidence>
<dbReference type="SMART" id="SM00642">
    <property type="entry name" value="Aamy"/>
    <property type="match status" value="1"/>
</dbReference>
<evidence type="ECO:0000313" key="3">
    <source>
        <dbReference type="Proteomes" id="UP001206312"/>
    </source>
</evidence>
<dbReference type="EMBL" id="JAMXIB010000004">
    <property type="protein sequence ID" value="MCO5724612.1"/>
    <property type="molecule type" value="Genomic_DNA"/>
</dbReference>
<dbReference type="InterPro" id="IPR006047">
    <property type="entry name" value="GH13_cat_dom"/>
</dbReference>
<dbReference type="Proteomes" id="UP001206312">
    <property type="component" value="Unassembled WGS sequence"/>
</dbReference>
<dbReference type="CDD" id="cd11349">
    <property type="entry name" value="AmyAc_3"/>
    <property type="match status" value="1"/>
</dbReference>
<reference evidence="2 3" key="1">
    <citation type="submission" date="2022-06" db="EMBL/GenBank/DDBJ databases">
        <authorList>
            <person name="Xuan X."/>
        </authorList>
    </citation>
    <scope>NUCLEOTIDE SEQUENCE [LARGE SCALE GENOMIC DNA]</scope>
    <source>
        <strain evidence="2 3">2V75</strain>
    </source>
</reference>
<evidence type="ECO:0000313" key="2">
    <source>
        <dbReference type="EMBL" id="MCO5724612.1"/>
    </source>
</evidence>
<dbReference type="PANTHER" id="PTHR10357:SF205">
    <property type="entry name" value="O-GLYCOSYL HYDROLASE FAMILY 13"/>
    <property type="match status" value="1"/>
</dbReference>
<gene>
    <name evidence="2" type="ORF">NG653_07070</name>
</gene>
<sequence>MKETGKIVVYQVFTRLFGNTNTTNRPWGTLEENGVGKFADFTPTALNEIRELGVTHIWYTGVPHHALVTDYSAFGMSPDDPDVVKGRAGSPYAVKDYYNVNPDLATDPANRLEEFRALVERSHQAGLKVLIDIVPNHVARRYEGASTPAGSTPFGATDDTSVEYSRDNDFYYLPGESFRVPLWRDGYRPLGGQEHPLADGIFEENPARWTGNGSRLARPDMNDWYETVKINYGVKPDGSYDFEVLPEGFDQKGYRDHYEFWKGRDVPGTWEKFRDIALYWLDLGVDGFRYDMAEMVPVEFWSYLNSHIKMKNPGAFLLAEVYNPALYRTYIHNGKMDYLYDKVELYDSLKHIIQGHGWTDHIPVVQKGLMDIEHHMLHFLENHDEQRLASPEFAGDARRGMPAMVVSATLSTSPTMLYFGQEVGEPGAEDAGFGKPSRTSIFDYIGVPHHQRWMNGKRFDGGASTAGERELRDFYQRLLNFVIGSEALMGRYEDIHYYNKEHTPSYDHRVYSFVRWSDAQRLVLISNFDTGKAYDFELKVPEAIIAAWGLEEGEYRLKDRLYGDQNPVMKVSGGIGHIPLRVSPLESFILELQ</sequence>
<comment type="caution">
    <text evidence="2">The sequence shown here is derived from an EMBL/GenBank/DDBJ whole genome shotgun (WGS) entry which is preliminary data.</text>
</comment>
<dbReference type="PANTHER" id="PTHR10357">
    <property type="entry name" value="ALPHA-AMYLASE FAMILY MEMBER"/>
    <property type="match status" value="1"/>
</dbReference>
<organism evidence="2 3">
    <name type="scientific">Robiginitalea marina</name>
    <dbReference type="NCBI Taxonomy" id="2954105"/>
    <lineage>
        <taxon>Bacteria</taxon>
        <taxon>Pseudomonadati</taxon>
        <taxon>Bacteroidota</taxon>
        <taxon>Flavobacteriia</taxon>
        <taxon>Flavobacteriales</taxon>
        <taxon>Flavobacteriaceae</taxon>
        <taxon>Robiginitalea</taxon>
    </lineage>
</organism>
<proteinExistence type="predicted"/>
<dbReference type="Gene3D" id="3.20.20.80">
    <property type="entry name" value="Glycosidases"/>
    <property type="match status" value="2"/>
</dbReference>
<dbReference type="InterPro" id="IPR017853">
    <property type="entry name" value="GH"/>
</dbReference>
<dbReference type="SUPFAM" id="SSF51445">
    <property type="entry name" value="(Trans)glycosidases"/>
    <property type="match status" value="1"/>
</dbReference>
<feature type="domain" description="Glycosyl hydrolase family 13 catalytic" evidence="1">
    <location>
        <begin position="11"/>
        <end position="482"/>
    </location>
</feature>
<accession>A0ABT1AY84</accession>
<dbReference type="Pfam" id="PF00128">
    <property type="entry name" value="Alpha-amylase"/>
    <property type="match status" value="2"/>
</dbReference>
<protein>
    <submittedName>
        <fullName evidence="2">Alpha-amylase family protein</fullName>
    </submittedName>
</protein>